<protein>
    <submittedName>
        <fullName evidence="1">Acyl carrier protein</fullName>
    </submittedName>
</protein>
<dbReference type="EMBL" id="SVNY01000004">
    <property type="protein sequence ID" value="MBE6833589.1"/>
    <property type="molecule type" value="Genomic_DNA"/>
</dbReference>
<dbReference type="InterPro" id="IPR036736">
    <property type="entry name" value="ACP-like_sf"/>
</dbReference>
<dbReference type="SUPFAM" id="SSF47336">
    <property type="entry name" value="ACP-like"/>
    <property type="match status" value="1"/>
</dbReference>
<accession>A0A928KXS2</accession>
<gene>
    <name evidence="1" type="ORF">E7512_08430</name>
    <name evidence="2" type="ORF">E7512_13690</name>
</gene>
<evidence type="ECO:0000313" key="3">
    <source>
        <dbReference type="Proteomes" id="UP000754750"/>
    </source>
</evidence>
<comment type="caution">
    <text evidence="1">The sequence shown here is derived from an EMBL/GenBank/DDBJ whole genome shotgun (WGS) entry which is preliminary data.</text>
</comment>
<dbReference type="AlphaFoldDB" id="A0A928KXS2"/>
<dbReference type="Proteomes" id="UP000754750">
    <property type="component" value="Unassembled WGS sequence"/>
</dbReference>
<name>A0A928KXS2_9FIRM</name>
<evidence type="ECO:0000313" key="1">
    <source>
        <dbReference type="EMBL" id="MBE6833589.1"/>
    </source>
</evidence>
<dbReference type="Gene3D" id="1.10.1200.10">
    <property type="entry name" value="ACP-like"/>
    <property type="match status" value="1"/>
</dbReference>
<organism evidence="1 3">
    <name type="scientific">Faecalispora sporosphaeroides</name>
    <dbReference type="NCBI Taxonomy" id="1549"/>
    <lineage>
        <taxon>Bacteria</taxon>
        <taxon>Bacillati</taxon>
        <taxon>Bacillota</taxon>
        <taxon>Clostridia</taxon>
        <taxon>Eubacteriales</taxon>
        <taxon>Oscillospiraceae</taxon>
        <taxon>Faecalispora</taxon>
    </lineage>
</organism>
<dbReference type="RefSeq" id="WP_326840427.1">
    <property type="nucleotide sequence ID" value="NZ_SVNY01000004.1"/>
</dbReference>
<dbReference type="EMBL" id="SVNY01000009">
    <property type="protein sequence ID" value="MBE6834604.1"/>
    <property type="molecule type" value="Genomic_DNA"/>
</dbReference>
<evidence type="ECO:0000313" key="2">
    <source>
        <dbReference type="EMBL" id="MBE6834604.1"/>
    </source>
</evidence>
<proteinExistence type="predicted"/>
<sequence>MIHLEQYNQVFMKLFGVAEEDLPALIYLRGNWDSLQHIEMITMMEDTFNISINSTDVILFNSYEKGKEILRKYGVEV</sequence>
<reference evidence="1" key="1">
    <citation type="submission" date="2019-04" db="EMBL/GenBank/DDBJ databases">
        <title>Evolution of Biomass-Degrading Anaerobic Consortia Revealed by Metagenomics.</title>
        <authorList>
            <person name="Peng X."/>
        </authorList>
    </citation>
    <scope>NUCLEOTIDE SEQUENCE</scope>
    <source>
        <strain evidence="1">SIG551</strain>
    </source>
</reference>